<keyword evidence="2" id="KW-1185">Reference proteome</keyword>
<proteinExistence type="predicted"/>
<dbReference type="VEuPathDB" id="VectorBase:ASTEI07329"/>
<dbReference type="STRING" id="30069.A0A182YFU3"/>
<dbReference type="EnsemblMetazoa" id="ASTEI07329-RA">
    <property type="protein sequence ID" value="ASTEI07329-PA"/>
    <property type="gene ID" value="ASTEI07329"/>
</dbReference>
<dbReference type="Proteomes" id="UP000076408">
    <property type="component" value="Unassembled WGS sequence"/>
</dbReference>
<reference evidence="1" key="2">
    <citation type="submission" date="2020-05" db="UniProtKB">
        <authorList>
            <consortium name="EnsemblMetazoa"/>
        </authorList>
    </citation>
    <scope>IDENTIFICATION</scope>
    <source>
        <strain evidence="1">Indian</strain>
    </source>
</reference>
<reference evidence="2" key="1">
    <citation type="journal article" date="2014" name="Genome Biol.">
        <title>Genome analysis of a major urban malaria vector mosquito, Anopheles stephensi.</title>
        <authorList>
            <person name="Jiang X."/>
            <person name="Peery A."/>
            <person name="Hall A.B."/>
            <person name="Sharma A."/>
            <person name="Chen X.G."/>
            <person name="Waterhouse R.M."/>
            <person name="Komissarov A."/>
            <person name="Riehle M.M."/>
            <person name="Shouche Y."/>
            <person name="Sharakhova M.V."/>
            <person name="Lawson D."/>
            <person name="Pakpour N."/>
            <person name="Arensburger P."/>
            <person name="Davidson V.L."/>
            <person name="Eiglmeier K."/>
            <person name="Emrich S."/>
            <person name="George P."/>
            <person name="Kennedy R.C."/>
            <person name="Mane S.P."/>
            <person name="Maslen G."/>
            <person name="Oringanje C."/>
            <person name="Qi Y."/>
            <person name="Settlage R."/>
            <person name="Tojo M."/>
            <person name="Tubio J.M."/>
            <person name="Unger M.F."/>
            <person name="Wang B."/>
            <person name="Vernick K.D."/>
            <person name="Ribeiro J.M."/>
            <person name="James A.A."/>
            <person name="Michel K."/>
            <person name="Riehle M.A."/>
            <person name="Luckhart S."/>
            <person name="Sharakhov I.V."/>
            <person name="Tu Z."/>
        </authorList>
    </citation>
    <scope>NUCLEOTIDE SEQUENCE [LARGE SCALE GENOMIC DNA]</scope>
    <source>
        <strain evidence="2">Indian</strain>
    </source>
</reference>
<name>A0A182YFU3_ANOST</name>
<dbReference type="OMA" id="HIPHWVE"/>
<dbReference type="VEuPathDB" id="VectorBase:ASTEI20_037449"/>
<sequence>MLRLIATILAVGIWLSQCASYGEAFVAEDDTNFCNFGERHCPCLGNAIDCSKKNLKTLFPLPRWVDNL</sequence>
<protein>
    <submittedName>
        <fullName evidence="1">Uncharacterized protein</fullName>
    </submittedName>
</protein>
<evidence type="ECO:0000313" key="2">
    <source>
        <dbReference type="Proteomes" id="UP000076408"/>
    </source>
</evidence>
<evidence type="ECO:0000313" key="1">
    <source>
        <dbReference type="EnsemblMetazoa" id="ASTEI07329-PA"/>
    </source>
</evidence>
<dbReference type="AlphaFoldDB" id="A0A182YFU3"/>
<accession>A0A182YFU3</accession>
<dbReference type="VEuPathDB" id="VectorBase:ASTE009742"/>
<organism evidence="1 2">
    <name type="scientific">Anopheles stephensi</name>
    <name type="common">Indo-Pakistan malaria mosquito</name>
    <dbReference type="NCBI Taxonomy" id="30069"/>
    <lineage>
        <taxon>Eukaryota</taxon>
        <taxon>Metazoa</taxon>
        <taxon>Ecdysozoa</taxon>
        <taxon>Arthropoda</taxon>
        <taxon>Hexapoda</taxon>
        <taxon>Insecta</taxon>
        <taxon>Pterygota</taxon>
        <taxon>Neoptera</taxon>
        <taxon>Endopterygota</taxon>
        <taxon>Diptera</taxon>
        <taxon>Nematocera</taxon>
        <taxon>Culicoidea</taxon>
        <taxon>Culicidae</taxon>
        <taxon>Anophelinae</taxon>
        <taxon>Anopheles</taxon>
    </lineage>
</organism>